<dbReference type="InterPro" id="IPR029069">
    <property type="entry name" value="HotDog_dom_sf"/>
</dbReference>
<accession>A0A0S3F327</accession>
<dbReference type="InterPro" id="IPR006683">
    <property type="entry name" value="Thioestr_dom"/>
</dbReference>
<dbReference type="CDD" id="cd03443">
    <property type="entry name" value="PaaI_thioesterase"/>
    <property type="match status" value="1"/>
</dbReference>
<gene>
    <name evidence="2" type="ORF">ATN00_19035</name>
</gene>
<dbReference type="Proteomes" id="UP000056968">
    <property type="component" value="Chromosome"/>
</dbReference>
<dbReference type="OrthoDB" id="5741080at2"/>
<protein>
    <recommendedName>
        <fullName evidence="1">Thioesterase domain-containing protein</fullName>
    </recommendedName>
</protein>
<feature type="domain" description="Thioesterase" evidence="1">
    <location>
        <begin position="64"/>
        <end position="136"/>
    </location>
</feature>
<organism evidence="2 3">
    <name type="scientific">Sphingobium baderi</name>
    <dbReference type="NCBI Taxonomy" id="1332080"/>
    <lineage>
        <taxon>Bacteria</taxon>
        <taxon>Pseudomonadati</taxon>
        <taxon>Pseudomonadota</taxon>
        <taxon>Alphaproteobacteria</taxon>
        <taxon>Sphingomonadales</taxon>
        <taxon>Sphingomonadaceae</taxon>
        <taxon>Sphingobium</taxon>
    </lineage>
</organism>
<evidence type="ECO:0000313" key="2">
    <source>
        <dbReference type="EMBL" id="ALR22091.1"/>
    </source>
</evidence>
<evidence type="ECO:0000313" key="3">
    <source>
        <dbReference type="Proteomes" id="UP000056968"/>
    </source>
</evidence>
<dbReference type="Pfam" id="PF03061">
    <property type="entry name" value="4HBT"/>
    <property type="match status" value="1"/>
</dbReference>
<dbReference type="Gene3D" id="3.10.129.10">
    <property type="entry name" value="Hotdog Thioesterase"/>
    <property type="match status" value="1"/>
</dbReference>
<evidence type="ECO:0000259" key="1">
    <source>
        <dbReference type="Pfam" id="PF03061"/>
    </source>
</evidence>
<dbReference type="RefSeq" id="WP_062067831.1">
    <property type="nucleotide sequence ID" value="NZ_CP013264.1"/>
</dbReference>
<name>A0A0S3F327_9SPHN</name>
<proteinExistence type="predicted"/>
<dbReference type="EMBL" id="CP013264">
    <property type="protein sequence ID" value="ALR22091.1"/>
    <property type="molecule type" value="Genomic_DNA"/>
</dbReference>
<sequence>MTDEREIAFDYLPDPNNAGWMIWGPRQNGRFNTLYNPVRVREEEPGRVARVRVLPDEILTSVTGKMHGGATAGFIDIAIFAGARGCGINESGFAVTIDLSIQFLAPGEAGRNMDAVVELVRETGRMAFLRGTVEQDFGVIATFMATIRKVGQNR</sequence>
<reference evidence="2 3" key="1">
    <citation type="submission" date="2015-11" db="EMBL/GenBank/DDBJ databases">
        <title>A Two-component Flavoprotein Monooxygenase System MeaXY Responsible for para-Hydroxylation of 2-Methyl-6-ethylaniline and 2,6-Diethylaniline in Sphingobium baderi DE-13.</title>
        <authorList>
            <person name="Cheng M."/>
            <person name="Meng Q."/>
            <person name="Yang Y."/>
            <person name="Chu C."/>
            <person name="Yan X."/>
            <person name="He J."/>
            <person name="Li S."/>
        </authorList>
    </citation>
    <scope>NUCLEOTIDE SEQUENCE [LARGE SCALE GENOMIC DNA]</scope>
    <source>
        <strain evidence="2 3">DE-13</strain>
    </source>
</reference>
<dbReference type="GO" id="GO:0016790">
    <property type="term" value="F:thiolester hydrolase activity"/>
    <property type="evidence" value="ECO:0007669"/>
    <property type="project" value="UniProtKB-ARBA"/>
</dbReference>
<dbReference type="SUPFAM" id="SSF54637">
    <property type="entry name" value="Thioesterase/thiol ester dehydrase-isomerase"/>
    <property type="match status" value="1"/>
</dbReference>
<dbReference type="STRING" id="1332080.ATN00_19035"/>
<keyword evidence="3" id="KW-1185">Reference proteome</keyword>
<dbReference type="AlphaFoldDB" id="A0A0S3F327"/>
<dbReference type="KEGG" id="sbd:ATN00_19035"/>